<feature type="chain" id="PRO_5047131313" description="Lipid-binding hydrolase" evidence="1">
    <location>
        <begin position="21"/>
        <end position="165"/>
    </location>
</feature>
<proteinExistence type="predicted"/>
<organism evidence="2 3">
    <name type="scientific">Mucilaginibacter boryungensis</name>
    <dbReference type="NCBI Taxonomy" id="768480"/>
    <lineage>
        <taxon>Bacteria</taxon>
        <taxon>Pseudomonadati</taxon>
        <taxon>Bacteroidota</taxon>
        <taxon>Sphingobacteriia</taxon>
        <taxon>Sphingobacteriales</taxon>
        <taxon>Sphingobacteriaceae</taxon>
        <taxon>Mucilaginibacter</taxon>
    </lineage>
</organism>
<evidence type="ECO:0008006" key="4">
    <source>
        <dbReference type="Google" id="ProtNLM"/>
    </source>
</evidence>
<keyword evidence="1" id="KW-0732">Signal</keyword>
<feature type="signal peptide" evidence="1">
    <location>
        <begin position="1"/>
        <end position="20"/>
    </location>
</feature>
<evidence type="ECO:0000313" key="3">
    <source>
        <dbReference type="Proteomes" id="UP000632774"/>
    </source>
</evidence>
<dbReference type="Proteomes" id="UP000632774">
    <property type="component" value="Unassembled WGS sequence"/>
</dbReference>
<dbReference type="RefSeq" id="WP_194107291.1">
    <property type="nucleotide sequence ID" value="NZ_JADFFM010000002.1"/>
</dbReference>
<reference evidence="2 3" key="1">
    <citation type="submission" date="2020-10" db="EMBL/GenBank/DDBJ databases">
        <title>Mucilaginibacter mali sp. nov., isolated from rhizosphere soil of apple orchard.</title>
        <authorList>
            <person name="Lee J.-S."/>
            <person name="Kim H.S."/>
            <person name="Kim J.-S."/>
        </authorList>
    </citation>
    <scope>NUCLEOTIDE SEQUENCE [LARGE SCALE GENOMIC DNA]</scope>
    <source>
        <strain evidence="2 3">KCTC 23157</strain>
    </source>
</reference>
<dbReference type="EMBL" id="JADFFM010000002">
    <property type="protein sequence ID" value="MBE9667852.1"/>
    <property type="molecule type" value="Genomic_DNA"/>
</dbReference>
<evidence type="ECO:0000313" key="2">
    <source>
        <dbReference type="EMBL" id="MBE9667852.1"/>
    </source>
</evidence>
<evidence type="ECO:0000256" key="1">
    <source>
        <dbReference type="SAM" id="SignalP"/>
    </source>
</evidence>
<comment type="caution">
    <text evidence="2">The sequence shown here is derived from an EMBL/GenBank/DDBJ whole genome shotgun (WGS) entry which is preliminary data.</text>
</comment>
<sequence length="165" mass="18703">MKTKLTALTLAMLIAALFYSCKKTNCCTLNEENNTIVALKNNAEWRTEGHLYRYNSRKDTVSLAGNKNEEHLSIYIKRTGNGYTMIDARLEIISGDIILADYVLDTSKSNVFATTTNTDTLLEGNFTLYFNLNHDDSSHPRPKTAVFKNGLFRIGWDHGFTPVLW</sequence>
<keyword evidence="3" id="KW-1185">Reference proteome</keyword>
<gene>
    <name evidence="2" type="ORF">IRJ18_15875</name>
</gene>
<name>A0ABR9XKW8_9SPHI</name>
<protein>
    <recommendedName>
        <fullName evidence="4">Lipid-binding hydrolase</fullName>
    </recommendedName>
</protein>
<dbReference type="PROSITE" id="PS51257">
    <property type="entry name" value="PROKAR_LIPOPROTEIN"/>
    <property type="match status" value="1"/>
</dbReference>
<accession>A0ABR9XKW8</accession>